<name>A0A161LIK8_9BACT</name>
<feature type="transmembrane region" description="Helical" evidence="7">
    <location>
        <begin position="260"/>
        <end position="288"/>
    </location>
</feature>
<proteinExistence type="predicted"/>
<evidence type="ECO:0000256" key="3">
    <source>
        <dbReference type="ARBA" id="ARBA00022679"/>
    </source>
</evidence>
<dbReference type="PANTHER" id="PTHR48090">
    <property type="entry name" value="UNDECAPRENYL-PHOSPHATE 4-DEOXY-4-FORMAMIDO-L-ARABINOSE TRANSFERASE-RELATED"/>
    <property type="match status" value="1"/>
</dbReference>
<evidence type="ECO:0000256" key="7">
    <source>
        <dbReference type="SAM" id="Phobius"/>
    </source>
</evidence>
<accession>A0A161LIK8</accession>
<comment type="subcellular location">
    <subcellularLocation>
        <location evidence="1">Membrane</location>
        <topology evidence="1">Multi-pass membrane protein</topology>
    </subcellularLocation>
</comment>
<protein>
    <submittedName>
        <fullName evidence="9">Dolichol-phosphate mannosyltransferase</fullName>
    </submittedName>
</protein>
<keyword evidence="2 9" id="KW-0328">Glycosyltransferase</keyword>
<dbReference type="GO" id="GO:0016757">
    <property type="term" value="F:glycosyltransferase activity"/>
    <property type="evidence" value="ECO:0007669"/>
    <property type="project" value="UniProtKB-KW"/>
</dbReference>
<evidence type="ECO:0000256" key="4">
    <source>
        <dbReference type="ARBA" id="ARBA00022692"/>
    </source>
</evidence>
<keyword evidence="3 9" id="KW-0808">Transferase</keyword>
<evidence type="ECO:0000259" key="8">
    <source>
        <dbReference type="Pfam" id="PF00535"/>
    </source>
</evidence>
<reference evidence="10" key="1">
    <citation type="submission" date="2016-04" db="EMBL/GenBank/DDBJ databases">
        <title>Draft genome sequence of Paludibacter jiangxiensis strain NM7.</title>
        <authorList>
            <person name="Qiu Y."/>
            <person name="Matsuura N."/>
            <person name="Ohashi A."/>
            <person name="Tourlousse M.D."/>
            <person name="Sekiguchi Y."/>
        </authorList>
    </citation>
    <scope>NUCLEOTIDE SEQUENCE [LARGE SCALE GENOMIC DNA]</scope>
    <source>
        <strain evidence="10">NM7</strain>
    </source>
</reference>
<dbReference type="Gene3D" id="3.90.550.10">
    <property type="entry name" value="Spore Coat Polysaccharide Biosynthesis Protein SpsA, Chain A"/>
    <property type="match status" value="1"/>
</dbReference>
<evidence type="ECO:0000256" key="5">
    <source>
        <dbReference type="ARBA" id="ARBA00022989"/>
    </source>
</evidence>
<dbReference type="InterPro" id="IPR001173">
    <property type="entry name" value="Glyco_trans_2-like"/>
</dbReference>
<feature type="transmembrane region" description="Helical" evidence="7">
    <location>
        <begin position="228"/>
        <end position="248"/>
    </location>
</feature>
<dbReference type="Proteomes" id="UP000076586">
    <property type="component" value="Unassembled WGS sequence"/>
</dbReference>
<dbReference type="InterPro" id="IPR029044">
    <property type="entry name" value="Nucleotide-diphossugar_trans"/>
</dbReference>
<evidence type="ECO:0000256" key="6">
    <source>
        <dbReference type="ARBA" id="ARBA00023136"/>
    </source>
</evidence>
<gene>
    <name evidence="9" type="ORF">PJIAN_1849</name>
</gene>
<keyword evidence="4 7" id="KW-0812">Transmembrane</keyword>
<evidence type="ECO:0000313" key="10">
    <source>
        <dbReference type="Proteomes" id="UP000076586"/>
    </source>
</evidence>
<dbReference type="GO" id="GO:0005886">
    <property type="term" value="C:plasma membrane"/>
    <property type="evidence" value="ECO:0007669"/>
    <property type="project" value="TreeGrafter"/>
</dbReference>
<evidence type="ECO:0000256" key="2">
    <source>
        <dbReference type="ARBA" id="ARBA00022676"/>
    </source>
</evidence>
<dbReference type="SUPFAM" id="SSF53448">
    <property type="entry name" value="Nucleotide-diphospho-sugar transferases"/>
    <property type="match status" value="1"/>
</dbReference>
<comment type="caution">
    <text evidence="9">The sequence shown here is derived from an EMBL/GenBank/DDBJ whole genome shotgun (WGS) entry which is preliminary data.</text>
</comment>
<keyword evidence="6 7" id="KW-0472">Membrane</keyword>
<dbReference type="PANTHER" id="PTHR48090:SF1">
    <property type="entry name" value="PROPHAGE BACTOPRENOL GLUCOSYL TRANSFERASE HOMOLOG"/>
    <property type="match status" value="1"/>
</dbReference>
<dbReference type="EMBL" id="BDCR01000001">
    <property type="protein sequence ID" value="GAT62256.1"/>
    <property type="molecule type" value="Genomic_DNA"/>
</dbReference>
<organism evidence="9 10">
    <name type="scientific">Paludibacter jiangxiensis</name>
    <dbReference type="NCBI Taxonomy" id="681398"/>
    <lineage>
        <taxon>Bacteria</taxon>
        <taxon>Pseudomonadati</taxon>
        <taxon>Bacteroidota</taxon>
        <taxon>Bacteroidia</taxon>
        <taxon>Bacteroidales</taxon>
        <taxon>Paludibacteraceae</taxon>
        <taxon>Paludibacter</taxon>
    </lineage>
</organism>
<evidence type="ECO:0000256" key="1">
    <source>
        <dbReference type="ARBA" id="ARBA00004141"/>
    </source>
</evidence>
<dbReference type="Pfam" id="PF00535">
    <property type="entry name" value="Glycos_transf_2"/>
    <property type="match status" value="1"/>
</dbReference>
<dbReference type="RefSeq" id="WP_068702293.1">
    <property type="nucleotide sequence ID" value="NZ_BDCR01000001.1"/>
</dbReference>
<feature type="domain" description="Glycosyltransferase 2-like" evidence="8">
    <location>
        <begin position="6"/>
        <end position="148"/>
    </location>
</feature>
<reference evidence="10" key="2">
    <citation type="journal article" date="2017" name="Genome Announc.">
        <title>Draft genome sequence of Paludibacter jiangxiensis NM7(T), a propionate-producing fermentative bacterium.</title>
        <authorList>
            <person name="Qiu Y.-L."/>
            <person name="Tourlousse D.M."/>
            <person name="Matsuura N."/>
            <person name="Ohashi A."/>
            <person name="Sekiguchi Y."/>
        </authorList>
    </citation>
    <scope>NUCLEOTIDE SEQUENCE [LARGE SCALE GENOMIC DNA]</scope>
    <source>
        <strain evidence="10">NM7</strain>
    </source>
</reference>
<evidence type="ECO:0000313" key="9">
    <source>
        <dbReference type="EMBL" id="GAT62256.1"/>
    </source>
</evidence>
<dbReference type="OrthoDB" id="9807778at2"/>
<keyword evidence="5 7" id="KW-1133">Transmembrane helix</keyword>
<dbReference type="STRING" id="681398.PJIAN_1849"/>
<sequence>MKKLVSIVLPAHNESGNVGVIKNKIRECFPFETYDLELIFVNDGSTDDTMEQLYRLSQEDKSVFYIELSRNFGHQCALKAGLDYAHGDCVISMDCDMQHPPELIKPLIEKWEQGYDIVYTCRAESESASYMKRKTSNAFYHIFNWFSDVQIEKGTADFRLMSRGVADVFKRFRENDLFIRGMIKWMGFRQTHIDYEPNERFSGTTKYTVRKMLRLAVHAVTSFSVRPLYLAIYIGFGLSLLALMYLPYVLYSFFYSGHYAYGWGSVILTIVFFSGLQLCVLGVIGLYLGKLFIQVKDRPLYIVRSSNFDNAPA</sequence>
<dbReference type="CDD" id="cd04187">
    <property type="entry name" value="DPM1_like_bac"/>
    <property type="match status" value="1"/>
</dbReference>
<dbReference type="AlphaFoldDB" id="A0A161LIK8"/>
<dbReference type="InterPro" id="IPR050256">
    <property type="entry name" value="Glycosyltransferase_2"/>
</dbReference>
<keyword evidence="10" id="KW-1185">Reference proteome</keyword>